<dbReference type="PANTHER" id="PTHR45080:SF33">
    <property type="entry name" value="IG-LIKE DOMAIN-CONTAINING PROTEIN"/>
    <property type="match status" value="1"/>
</dbReference>
<dbReference type="InterPro" id="IPR050958">
    <property type="entry name" value="Cell_Adh-Cytoskel_Orgn"/>
</dbReference>
<dbReference type="SMART" id="SM00409">
    <property type="entry name" value="IG"/>
    <property type="match status" value="1"/>
</dbReference>
<gene>
    <name evidence="2" type="ORF">OVA965_LOCUS1600</name>
    <name evidence="3" type="ORF">TMI583_LOCUS1600</name>
</gene>
<evidence type="ECO:0000259" key="1">
    <source>
        <dbReference type="PROSITE" id="PS50835"/>
    </source>
</evidence>
<dbReference type="InterPro" id="IPR003598">
    <property type="entry name" value="Ig_sub2"/>
</dbReference>
<dbReference type="PROSITE" id="PS50835">
    <property type="entry name" value="IG_LIKE"/>
    <property type="match status" value="1"/>
</dbReference>
<evidence type="ECO:0000313" key="4">
    <source>
        <dbReference type="Proteomes" id="UP000677228"/>
    </source>
</evidence>
<dbReference type="SUPFAM" id="SSF48726">
    <property type="entry name" value="Immunoglobulin"/>
    <property type="match status" value="1"/>
</dbReference>
<dbReference type="Gene3D" id="2.60.40.10">
    <property type="entry name" value="Immunoglobulins"/>
    <property type="match status" value="1"/>
</dbReference>
<sequence length="282" mass="32807">MEPKPRFFVPTIQANPVLVYSSIGKQANLKCIVQAPPDTTITWKKMNELFSPNTVEQQSTKFWQSQHGYSDTFHATLNIKDVQKEDYGFYMCIAESITGRSNATVELKEHRRTSSTRRPIRLDSILSTTSHLFAETLFNNTIPFRVQSTNFISYNLTTDDFMQQQQEQQQKLLSYNNQTRTPLLKREQQQNKAAPNLKKLHNHNGDENRCKAEEFKMAIKRRIEHSPQPVKRVYKQELTSLYTTSPQIAPSIPMFHEIKNSLEIYGSMSWMNFKILNVLINL</sequence>
<proteinExistence type="predicted"/>
<evidence type="ECO:0000313" key="3">
    <source>
        <dbReference type="EMBL" id="CAF3521565.1"/>
    </source>
</evidence>
<dbReference type="AlphaFoldDB" id="A0A8S2CUV0"/>
<dbReference type="GO" id="GO:0007156">
    <property type="term" value="P:homophilic cell adhesion via plasma membrane adhesion molecules"/>
    <property type="evidence" value="ECO:0007669"/>
    <property type="project" value="TreeGrafter"/>
</dbReference>
<dbReference type="EMBL" id="CAJOBA010000304">
    <property type="protein sequence ID" value="CAF3521565.1"/>
    <property type="molecule type" value="Genomic_DNA"/>
</dbReference>
<dbReference type="GO" id="GO:0030424">
    <property type="term" value="C:axon"/>
    <property type="evidence" value="ECO:0007669"/>
    <property type="project" value="TreeGrafter"/>
</dbReference>
<dbReference type="InterPro" id="IPR013783">
    <property type="entry name" value="Ig-like_fold"/>
</dbReference>
<reference evidence="2" key="1">
    <citation type="submission" date="2021-02" db="EMBL/GenBank/DDBJ databases">
        <authorList>
            <person name="Nowell W R."/>
        </authorList>
    </citation>
    <scope>NUCLEOTIDE SEQUENCE</scope>
</reference>
<dbReference type="SMART" id="SM00408">
    <property type="entry name" value="IGc2"/>
    <property type="match status" value="1"/>
</dbReference>
<protein>
    <recommendedName>
        <fullName evidence="1">Ig-like domain-containing protein</fullName>
    </recommendedName>
</protein>
<dbReference type="EMBL" id="CAJNOK010000304">
    <property type="protein sequence ID" value="CAF0743771.1"/>
    <property type="molecule type" value="Genomic_DNA"/>
</dbReference>
<feature type="domain" description="Ig-like" evidence="1">
    <location>
        <begin position="10"/>
        <end position="108"/>
    </location>
</feature>
<dbReference type="InterPro" id="IPR007110">
    <property type="entry name" value="Ig-like_dom"/>
</dbReference>
<dbReference type="InterPro" id="IPR003599">
    <property type="entry name" value="Ig_sub"/>
</dbReference>
<dbReference type="Proteomes" id="UP000677228">
    <property type="component" value="Unassembled WGS sequence"/>
</dbReference>
<dbReference type="GO" id="GO:0050808">
    <property type="term" value="P:synapse organization"/>
    <property type="evidence" value="ECO:0007669"/>
    <property type="project" value="TreeGrafter"/>
</dbReference>
<dbReference type="PANTHER" id="PTHR45080">
    <property type="entry name" value="CONTACTIN 5"/>
    <property type="match status" value="1"/>
</dbReference>
<dbReference type="GO" id="GO:0043025">
    <property type="term" value="C:neuronal cell body"/>
    <property type="evidence" value="ECO:0007669"/>
    <property type="project" value="TreeGrafter"/>
</dbReference>
<dbReference type="Proteomes" id="UP000682733">
    <property type="component" value="Unassembled WGS sequence"/>
</dbReference>
<evidence type="ECO:0000313" key="2">
    <source>
        <dbReference type="EMBL" id="CAF0743771.1"/>
    </source>
</evidence>
<dbReference type="Pfam" id="PF13927">
    <property type="entry name" value="Ig_3"/>
    <property type="match status" value="1"/>
</dbReference>
<comment type="caution">
    <text evidence="2">The sequence shown here is derived from an EMBL/GenBank/DDBJ whole genome shotgun (WGS) entry which is preliminary data.</text>
</comment>
<accession>A0A8S2CUV0</accession>
<dbReference type="InterPro" id="IPR036179">
    <property type="entry name" value="Ig-like_dom_sf"/>
</dbReference>
<organism evidence="2 4">
    <name type="scientific">Didymodactylos carnosus</name>
    <dbReference type="NCBI Taxonomy" id="1234261"/>
    <lineage>
        <taxon>Eukaryota</taxon>
        <taxon>Metazoa</taxon>
        <taxon>Spiralia</taxon>
        <taxon>Gnathifera</taxon>
        <taxon>Rotifera</taxon>
        <taxon>Eurotatoria</taxon>
        <taxon>Bdelloidea</taxon>
        <taxon>Philodinida</taxon>
        <taxon>Philodinidae</taxon>
        <taxon>Didymodactylos</taxon>
    </lineage>
</organism>
<dbReference type="GO" id="GO:0008046">
    <property type="term" value="F:axon guidance receptor activity"/>
    <property type="evidence" value="ECO:0007669"/>
    <property type="project" value="TreeGrafter"/>
</dbReference>
<dbReference type="GO" id="GO:0005886">
    <property type="term" value="C:plasma membrane"/>
    <property type="evidence" value="ECO:0007669"/>
    <property type="project" value="TreeGrafter"/>
</dbReference>
<name>A0A8S2CUV0_9BILA</name>